<dbReference type="AlphaFoldDB" id="A0A7Z2NUJ7"/>
<dbReference type="EMBL" id="CP047895">
    <property type="protein sequence ID" value="QHL90093.1"/>
    <property type="molecule type" value="Genomic_DNA"/>
</dbReference>
<proteinExistence type="predicted"/>
<accession>A0A7Z2NUJ7</accession>
<evidence type="ECO:0000256" key="1">
    <source>
        <dbReference type="SAM" id="Phobius"/>
    </source>
</evidence>
<keyword evidence="1" id="KW-1133">Transmembrane helix</keyword>
<dbReference type="KEGG" id="schy:GVO57_03675"/>
<keyword evidence="3" id="KW-1185">Reference proteome</keyword>
<dbReference type="Proteomes" id="UP000464468">
    <property type="component" value="Chromosome"/>
</dbReference>
<keyword evidence="1" id="KW-0472">Membrane</keyword>
<feature type="transmembrane region" description="Helical" evidence="1">
    <location>
        <begin position="30"/>
        <end position="51"/>
    </location>
</feature>
<protein>
    <submittedName>
        <fullName evidence="2">Uncharacterized protein</fullName>
    </submittedName>
</protein>
<reference evidence="2 3" key="1">
    <citation type="submission" date="2020-01" db="EMBL/GenBank/DDBJ databases">
        <title>Sphingomonas sp. C33 whole genome sequece.</title>
        <authorList>
            <person name="Park C."/>
        </authorList>
    </citation>
    <scope>NUCLEOTIDE SEQUENCE [LARGE SCALE GENOMIC DNA]</scope>
    <source>
        <strain evidence="2 3">C33</strain>
    </source>
</reference>
<gene>
    <name evidence="2" type="ORF">GVO57_03675</name>
</gene>
<evidence type="ECO:0000313" key="3">
    <source>
        <dbReference type="Proteomes" id="UP000464468"/>
    </source>
</evidence>
<dbReference type="RefSeq" id="WP_160591943.1">
    <property type="nucleotide sequence ID" value="NZ_CP047895.1"/>
</dbReference>
<sequence length="59" mass="6221">MLSFLRLGGAVLLMLGLAAASGRFEAVPRLAGIVLVLAGAFGFALLPRLLARRWRSGEP</sequence>
<keyword evidence="1" id="KW-0812">Transmembrane</keyword>
<name>A0A7Z2NUJ7_9SPHN</name>
<organism evidence="2 3">
    <name type="scientific">Sphingomonas changnyeongensis</name>
    <dbReference type="NCBI Taxonomy" id="2698679"/>
    <lineage>
        <taxon>Bacteria</taxon>
        <taxon>Pseudomonadati</taxon>
        <taxon>Pseudomonadota</taxon>
        <taxon>Alphaproteobacteria</taxon>
        <taxon>Sphingomonadales</taxon>
        <taxon>Sphingomonadaceae</taxon>
        <taxon>Sphingomonas</taxon>
    </lineage>
</organism>
<evidence type="ECO:0000313" key="2">
    <source>
        <dbReference type="EMBL" id="QHL90093.1"/>
    </source>
</evidence>